<comment type="caution">
    <text evidence="2">The sequence shown here is derived from an EMBL/GenBank/DDBJ whole genome shotgun (WGS) entry which is preliminary data.</text>
</comment>
<evidence type="ECO:0008006" key="4">
    <source>
        <dbReference type="Google" id="ProtNLM"/>
    </source>
</evidence>
<keyword evidence="1" id="KW-0732">Signal</keyword>
<evidence type="ECO:0000313" key="2">
    <source>
        <dbReference type="EMBL" id="KAK8757800.1"/>
    </source>
</evidence>
<accession>A0AAQ4D5R0</accession>
<dbReference type="EMBL" id="JARKHS020034798">
    <property type="protein sequence ID" value="KAK8757800.1"/>
    <property type="molecule type" value="Genomic_DNA"/>
</dbReference>
<keyword evidence="3" id="KW-1185">Reference proteome</keyword>
<gene>
    <name evidence="2" type="ORF">V5799_004567</name>
</gene>
<feature type="chain" id="PRO_5042907257" description="Secreted protein" evidence="1">
    <location>
        <begin position="25"/>
        <end position="374"/>
    </location>
</feature>
<evidence type="ECO:0000313" key="3">
    <source>
        <dbReference type="Proteomes" id="UP001321473"/>
    </source>
</evidence>
<organism evidence="2 3">
    <name type="scientific">Amblyomma americanum</name>
    <name type="common">Lone star tick</name>
    <dbReference type="NCBI Taxonomy" id="6943"/>
    <lineage>
        <taxon>Eukaryota</taxon>
        <taxon>Metazoa</taxon>
        <taxon>Ecdysozoa</taxon>
        <taxon>Arthropoda</taxon>
        <taxon>Chelicerata</taxon>
        <taxon>Arachnida</taxon>
        <taxon>Acari</taxon>
        <taxon>Parasitiformes</taxon>
        <taxon>Ixodida</taxon>
        <taxon>Ixodoidea</taxon>
        <taxon>Ixodidae</taxon>
        <taxon>Amblyomminae</taxon>
        <taxon>Amblyomma</taxon>
    </lineage>
</organism>
<dbReference type="AlphaFoldDB" id="A0AAQ4D5R0"/>
<feature type="signal peptide" evidence="1">
    <location>
        <begin position="1"/>
        <end position="24"/>
    </location>
</feature>
<evidence type="ECO:0000256" key="1">
    <source>
        <dbReference type="SAM" id="SignalP"/>
    </source>
</evidence>
<dbReference type="Proteomes" id="UP001321473">
    <property type="component" value="Unassembled WGS sequence"/>
</dbReference>
<proteinExistence type="predicted"/>
<reference evidence="2 3" key="1">
    <citation type="journal article" date="2023" name="Arcadia Sci">
        <title>De novo assembly of a long-read Amblyomma americanum tick genome.</title>
        <authorList>
            <person name="Chou S."/>
            <person name="Poskanzer K.E."/>
            <person name="Rollins M."/>
            <person name="Thuy-Boun P.S."/>
        </authorList>
    </citation>
    <scope>NUCLEOTIDE SEQUENCE [LARGE SCALE GENOMIC DNA]</scope>
    <source>
        <strain evidence="2">F_SG_1</strain>
        <tissue evidence="2">Salivary glands</tissue>
    </source>
</reference>
<sequence>MKLLSAAVVCLGVLLLASPQQSESKVILAKLGLLGAPFVWAGNVAKDAAQTLVAYKLSLATKALAMITGNRSFKATIAYDSQLERYEEPHGAAGEHHHDDWSERVAAITAAPSPVHVENDVKVDWLPGVAKPVIRLPSLPPLPNIIVPKVVVPKIVVPPVVVPDLVKTKVALLNRLGRKSASILGGGPKHASAYIQGGFRVGHGNQAAGSHSGDVKLGSGQQQVFAPVTPTVGASHRRHRPTAVTTGTPAVTAHVEDNNATGQNTSANVPLHRPTRSVDSGLMGRYFKFIQANDEGRCVALMVCSMAADPLGFGAYGRKVVQFFEGVRLSDSTPMAPYKKASMVGRSGKSCKSRYSACRVNPKYLAHLGESHGI</sequence>
<name>A0AAQ4D5R0_AMBAM</name>
<protein>
    <recommendedName>
        <fullName evidence="4">Secreted protein</fullName>
    </recommendedName>
</protein>